<evidence type="ECO:0000313" key="3">
    <source>
        <dbReference type="Proteomes" id="UP000076798"/>
    </source>
</evidence>
<dbReference type="Proteomes" id="UP000076798">
    <property type="component" value="Unassembled WGS sequence"/>
</dbReference>
<evidence type="ECO:0000256" key="1">
    <source>
        <dbReference type="SAM" id="MobiDB-lite"/>
    </source>
</evidence>
<protein>
    <submittedName>
        <fullName evidence="2">Uncharacterized protein</fullName>
    </submittedName>
</protein>
<sequence length="388" mass="44006">MSWYYRNEDNLGLDRLSRLRERFLTLPLHTVIRAYAEQSSRDVSFEIMCRDVAESCCAGKAAGVAFLYDCFFPRLLEMRDSQQKRIIPVLLKAIWVNWYTKDLTFRPALDEAFKSLLSQATVTDPPAPREAILLEDEQFAATLIFICCRLRLHSLGSSIFSIISRDPTINTSSNPSWLIEFIKTLKNFEFDFDFPPFATFLEDKLRHFMSNLGPLPAPLRSIEDLGDGHGRSRKAILRKLNLTARDPAHEEVSTWLSKRAGIIALARGLANEQARRDFFGVSYILCPTQFRVDNHDEENIPYSEYPLPPPPSPPFGMSDWPSSLSSPPSSPRPAPLPPVSVAPPPILSAPAPAPSLPWRQNIRRYDEALGSNPGRAHNLPRRVRQRNH</sequence>
<keyword evidence="3" id="KW-1185">Reference proteome</keyword>
<evidence type="ECO:0000313" key="2">
    <source>
        <dbReference type="EMBL" id="KZT35710.1"/>
    </source>
</evidence>
<feature type="compositionally biased region" description="Basic residues" evidence="1">
    <location>
        <begin position="378"/>
        <end position="388"/>
    </location>
</feature>
<name>A0A166AV69_9AGAM</name>
<gene>
    <name evidence="2" type="ORF">SISSUDRAFT_1121413</name>
</gene>
<reference evidence="2 3" key="1">
    <citation type="journal article" date="2016" name="Mol. Biol. Evol.">
        <title>Comparative Genomics of Early-Diverging Mushroom-Forming Fungi Provides Insights into the Origins of Lignocellulose Decay Capabilities.</title>
        <authorList>
            <person name="Nagy L.G."/>
            <person name="Riley R."/>
            <person name="Tritt A."/>
            <person name="Adam C."/>
            <person name="Daum C."/>
            <person name="Floudas D."/>
            <person name="Sun H."/>
            <person name="Yadav J.S."/>
            <person name="Pangilinan J."/>
            <person name="Larsson K.H."/>
            <person name="Matsuura K."/>
            <person name="Barry K."/>
            <person name="Labutti K."/>
            <person name="Kuo R."/>
            <person name="Ohm R.A."/>
            <person name="Bhattacharya S.S."/>
            <person name="Shirouzu T."/>
            <person name="Yoshinaga Y."/>
            <person name="Martin F.M."/>
            <person name="Grigoriev I.V."/>
            <person name="Hibbett D.S."/>
        </authorList>
    </citation>
    <scope>NUCLEOTIDE SEQUENCE [LARGE SCALE GENOMIC DNA]</scope>
    <source>
        <strain evidence="2 3">HHB10207 ss-3</strain>
    </source>
</reference>
<feature type="compositionally biased region" description="Pro residues" evidence="1">
    <location>
        <begin position="328"/>
        <end position="355"/>
    </location>
</feature>
<feature type="region of interest" description="Disordered" evidence="1">
    <location>
        <begin position="301"/>
        <end position="388"/>
    </location>
</feature>
<organism evidence="2 3">
    <name type="scientific">Sistotremastrum suecicum HHB10207 ss-3</name>
    <dbReference type="NCBI Taxonomy" id="1314776"/>
    <lineage>
        <taxon>Eukaryota</taxon>
        <taxon>Fungi</taxon>
        <taxon>Dikarya</taxon>
        <taxon>Basidiomycota</taxon>
        <taxon>Agaricomycotina</taxon>
        <taxon>Agaricomycetes</taxon>
        <taxon>Sistotremastrales</taxon>
        <taxon>Sistotremastraceae</taxon>
        <taxon>Sistotremastrum</taxon>
    </lineage>
</organism>
<dbReference type="EMBL" id="KV428130">
    <property type="protein sequence ID" value="KZT35710.1"/>
    <property type="molecule type" value="Genomic_DNA"/>
</dbReference>
<dbReference type="AlphaFoldDB" id="A0A166AV69"/>
<accession>A0A166AV69</accession>
<proteinExistence type="predicted"/>